<dbReference type="Proteomes" id="UP000614334">
    <property type="component" value="Unassembled WGS sequence"/>
</dbReference>
<dbReference type="SUPFAM" id="SSF47226">
    <property type="entry name" value="Histidine-containing phosphotransfer domain, HPT domain"/>
    <property type="match status" value="1"/>
</dbReference>
<feature type="compositionally biased region" description="Basic and acidic residues" evidence="1">
    <location>
        <begin position="117"/>
        <end position="138"/>
    </location>
</feature>
<dbReference type="AlphaFoldDB" id="A0A8H7IAQ8"/>
<reference evidence="2" key="1">
    <citation type="submission" date="2020-09" db="EMBL/GenBank/DDBJ databases">
        <title>Comparative genome analyses of four rice-infecting Rhizoctonia solani isolates reveal extensive enrichment of homogalacturonan modification genes.</title>
        <authorList>
            <person name="Lee D.-Y."/>
            <person name="Jeon J."/>
            <person name="Kim K.-T."/>
            <person name="Cheong K."/>
            <person name="Song H."/>
            <person name="Choi G."/>
            <person name="Ko J."/>
            <person name="Opiyo S.O."/>
            <person name="Zuo S."/>
            <person name="Madhav S."/>
            <person name="Lee Y.-H."/>
            <person name="Wang G.-L."/>
        </authorList>
    </citation>
    <scope>NUCLEOTIDE SEQUENCE</scope>
    <source>
        <strain evidence="2">AG1-IA B2</strain>
    </source>
</reference>
<evidence type="ECO:0000313" key="3">
    <source>
        <dbReference type="Proteomes" id="UP000614334"/>
    </source>
</evidence>
<dbReference type="GO" id="GO:0000160">
    <property type="term" value="P:phosphorelay signal transduction system"/>
    <property type="evidence" value="ECO:0007669"/>
    <property type="project" value="InterPro"/>
</dbReference>
<organism evidence="2 3">
    <name type="scientific">Rhizoctonia solani</name>
    <dbReference type="NCBI Taxonomy" id="456999"/>
    <lineage>
        <taxon>Eukaryota</taxon>
        <taxon>Fungi</taxon>
        <taxon>Dikarya</taxon>
        <taxon>Basidiomycota</taxon>
        <taxon>Agaricomycotina</taxon>
        <taxon>Agaricomycetes</taxon>
        <taxon>Cantharellales</taxon>
        <taxon>Ceratobasidiaceae</taxon>
        <taxon>Rhizoctonia</taxon>
    </lineage>
</organism>
<evidence type="ECO:0000256" key="1">
    <source>
        <dbReference type="SAM" id="MobiDB-lite"/>
    </source>
</evidence>
<name>A0A8H7IAQ8_9AGAM</name>
<protein>
    <submittedName>
        <fullName evidence="2">Histidine-phosphotransfer HPT protein</fullName>
    </submittedName>
</protein>
<dbReference type="EMBL" id="JACYCF010000009">
    <property type="protein sequence ID" value="KAF8755054.1"/>
    <property type="molecule type" value="Genomic_DNA"/>
</dbReference>
<evidence type="ECO:0000313" key="2">
    <source>
        <dbReference type="EMBL" id="KAF8755054.1"/>
    </source>
</evidence>
<sequence>MSSFDPLPTLLPAGSGSRIYSNPDLFLFLSLSLPSFLTLTDDVCSYLALGCTPLHQSASTHLSLLLSLPLRSLCLPLLPPLQLVLPPPVPALSSQPRPEKTKAATPAPSSPPKPTPKKSEDGKDTEKGKDKDKSKDKSSAALNESIPDAIETLDIDESVFNQITEMDEEDDCEFSSDIVRDYFKQAITTLGELNDAYEIKGVDLTEPQALRRIELLMPRLEKDYESAKAWLINYYSNRGVDLEEDE</sequence>
<feature type="region of interest" description="Disordered" evidence="1">
    <location>
        <begin position="92"/>
        <end position="147"/>
    </location>
</feature>
<comment type="caution">
    <text evidence="2">The sequence shown here is derived from an EMBL/GenBank/DDBJ whole genome shotgun (WGS) entry which is preliminary data.</text>
</comment>
<dbReference type="InterPro" id="IPR036641">
    <property type="entry name" value="HPT_dom_sf"/>
</dbReference>
<gene>
    <name evidence="2" type="ORF">RHS01_05620</name>
</gene>
<dbReference type="Gene3D" id="1.20.120.160">
    <property type="entry name" value="HPT domain"/>
    <property type="match status" value="1"/>
</dbReference>
<proteinExistence type="predicted"/>
<accession>A0A8H7IAQ8</accession>